<dbReference type="SMART" id="SM01232">
    <property type="entry name" value="H2TH"/>
    <property type="match status" value="1"/>
</dbReference>
<keyword evidence="11" id="KW-0456">Lyase</keyword>
<evidence type="ECO:0000256" key="7">
    <source>
        <dbReference type="ARBA" id="ARBA00022801"/>
    </source>
</evidence>
<dbReference type="GO" id="GO:0003684">
    <property type="term" value="F:damaged DNA binding"/>
    <property type="evidence" value="ECO:0007669"/>
    <property type="project" value="InterPro"/>
</dbReference>
<feature type="domain" description="Formamidopyrimidine-DNA glycosylase catalytic" evidence="17">
    <location>
        <begin position="2"/>
        <end position="102"/>
    </location>
</feature>
<evidence type="ECO:0000256" key="11">
    <source>
        <dbReference type="ARBA" id="ARBA00023239"/>
    </source>
</evidence>
<evidence type="ECO:0000256" key="9">
    <source>
        <dbReference type="ARBA" id="ARBA00023125"/>
    </source>
</evidence>
<gene>
    <name evidence="18" type="ORF">JL107_03645</name>
</gene>
<dbReference type="GO" id="GO:0000703">
    <property type="term" value="F:oxidized pyrimidine nucleobase lesion DNA N-glycosylase activity"/>
    <property type="evidence" value="ECO:0007669"/>
    <property type="project" value="TreeGrafter"/>
</dbReference>
<keyword evidence="7" id="KW-0378">Hydrolase</keyword>
<evidence type="ECO:0000256" key="13">
    <source>
        <dbReference type="ARBA" id="ARBA00023295"/>
    </source>
</evidence>
<dbReference type="Gene3D" id="1.10.8.50">
    <property type="match status" value="1"/>
</dbReference>
<dbReference type="SMART" id="SM00898">
    <property type="entry name" value="Fapy_DNA_glyco"/>
    <property type="match status" value="1"/>
</dbReference>
<comment type="cofactor">
    <cofactor evidence="1">
        <name>Zn(2+)</name>
        <dbReference type="ChEBI" id="CHEBI:29105"/>
    </cofactor>
</comment>
<dbReference type="GO" id="GO:0008534">
    <property type="term" value="F:oxidized purine nucleobase lesion DNA N-glycosylase activity"/>
    <property type="evidence" value="ECO:0007669"/>
    <property type="project" value="UniProtKB-ARBA"/>
</dbReference>
<dbReference type="RefSeq" id="WP_205255648.1">
    <property type="nucleotide sequence ID" value="NZ_BAAAPV010000002.1"/>
</dbReference>
<dbReference type="InterPro" id="IPR015887">
    <property type="entry name" value="DNA_glyclase_Znf_dom_DNA_BS"/>
</dbReference>
<evidence type="ECO:0000256" key="2">
    <source>
        <dbReference type="ARBA" id="ARBA00009409"/>
    </source>
</evidence>
<dbReference type="AlphaFoldDB" id="A0A939C4T0"/>
<dbReference type="SUPFAM" id="SSF81624">
    <property type="entry name" value="N-terminal domain of MutM-like DNA repair proteins"/>
    <property type="match status" value="1"/>
</dbReference>
<dbReference type="PANTHER" id="PTHR42697:SF3">
    <property type="entry name" value="ENDONUCLEASE 8 1"/>
    <property type="match status" value="1"/>
</dbReference>
<dbReference type="PROSITE" id="PS01242">
    <property type="entry name" value="ZF_FPG_1"/>
    <property type="match status" value="1"/>
</dbReference>
<dbReference type="SUPFAM" id="SSF46946">
    <property type="entry name" value="S13-like H2TH domain"/>
    <property type="match status" value="1"/>
</dbReference>
<keyword evidence="19" id="KW-1185">Reference proteome</keyword>
<dbReference type="GO" id="GO:0006284">
    <property type="term" value="P:base-excision repair"/>
    <property type="evidence" value="ECO:0007669"/>
    <property type="project" value="InterPro"/>
</dbReference>
<dbReference type="FunFam" id="1.10.8.50:FF:000003">
    <property type="entry name" value="Formamidopyrimidine-DNA glycosylase"/>
    <property type="match status" value="1"/>
</dbReference>
<keyword evidence="6 15" id="KW-0863">Zinc-finger</keyword>
<dbReference type="PROSITE" id="PS51068">
    <property type="entry name" value="FPG_CAT"/>
    <property type="match status" value="1"/>
</dbReference>
<evidence type="ECO:0000256" key="10">
    <source>
        <dbReference type="ARBA" id="ARBA00023204"/>
    </source>
</evidence>
<dbReference type="GO" id="GO:0008270">
    <property type="term" value="F:zinc ion binding"/>
    <property type="evidence" value="ECO:0007669"/>
    <property type="project" value="UniProtKB-KW"/>
</dbReference>
<evidence type="ECO:0000256" key="14">
    <source>
        <dbReference type="ARBA" id="ARBA00044632"/>
    </source>
</evidence>
<evidence type="ECO:0000256" key="15">
    <source>
        <dbReference type="PROSITE-ProRule" id="PRU00391"/>
    </source>
</evidence>
<sequence>MPEGHTIHRLARDLRTTFAGAAVHTGTLQERFAEGAAKLDGTTLAKTEAHGKHLFLHFSQDALRSTVHIHLGLYGKFPIQPQPAQPPRGALRLRLENDTAWADLRGPTACDLITRDEHDTILARLGPDPLRTDADPDRAWARISKSRMAIGALLMSQDVLSGIGNVYRAEVLFRHGISPFRAGREITREEWDAVWADLVVLLKAGVRAGRIVTTRPEDRPRRGRPRREESFYVYRRTGQPCRICGAEVRTELMVARNLFWCPSCQAH</sequence>
<evidence type="ECO:0000313" key="18">
    <source>
        <dbReference type="EMBL" id="MBM9475532.1"/>
    </source>
</evidence>
<organism evidence="18 19">
    <name type="scientific">Nakamurella flavida</name>
    <dbReference type="NCBI Taxonomy" id="363630"/>
    <lineage>
        <taxon>Bacteria</taxon>
        <taxon>Bacillati</taxon>
        <taxon>Actinomycetota</taxon>
        <taxon>Actinomycetes</taxon>
        <taxon>Nakamurellales</taxon>
        <taxon>Nakamurellaceae</taxon>
        <taxon>Nakamurella</taxon>
    </lineage>
</organism>
<name>A0A939C4T0_9ACTN</name>
<dbReference type="Gene3D" id="3.20.190.10">
    <property type="entry name" value="MutM-like, N-terminal"/>
    <property type="match status" value="1"/>
</dbReference>
<keyword evidence="4" id="KW-0479">Metal-binding</keyword>
<keyword evidence="13" id="KW-0326">Glycosidase</keyword>
<dbReference type="InterPro" id="IPR010979">
    <property type="entry name" value="Ribosomal_uS13-like_H2TH"/>
</dbReference>
<feature type="domain" description="FPG-type" evidence="16">
    <location>
        <begin position="232"/>
        <end position="266"/>
    </location>
</feature>
<dbReference type="CDD" id="cd08970">
    <property type="entry name" value="AcNei1_N"/>
    <property type="match status" value="1"/>
</dbReference>
<evidence type="ECO:0000259" key="17">
    <source>
        <dbReference type="PROSITE" id="PS51068"/>
    </source>
</evidence>
<evidence type="ECO:0000256" key="3">
    <source>
        <dbReference type="ARBA" id="ARBA00012720"/>
    </source>
</evidence>
<comment type="similarity">
    <text evidence="2">Belongs to the FPG family.</text>
</comment>
<evidence type="ECO:0000259" key="16">
    <source>
        <dbReference type="PROSITE" id="PS51066"/>
    </source>
</evidence>
<dbReference type="Proteomes" id="UP000663801">
    <property type="component" value="Unassembled WGS sequence"/>
</dbReference>
<evidence type="ECO:0000256" key="5">
    <source>
        <dbReference type="ARBA" id="ARBA00022763"/>
    </source>
</evidence>
<evidence type="ECO:0000256" key="1">
    <source>
        <dbReference type="ARBA" id="ARBA00001947"/>
    </source>
</evidence>
<accession>A0A939C4T0</accession>
<dbReference type="InterPro" id="IPR035937">
    <property type="entry name" value="FPG_N"/>
</dbReference>
<reference evidence="18" key="1">
    <citation type="submission" date="2021-01" db="EMBL/GenBank/DDBJ databases">
        <title>KCTC 19127 draft genome.</title>
        <authorList>
            <person name="An D."/>
        </authorList>
    </citation>
    <scope>NUCLEOTIDE SEQUENCE</scope>
    <source>
        <strain evidence="18">KCTC 19127</strain>
    </source>
</reference>
<dbReference type="Pfam" id="PF06831">
    <property type="entry name" value="H2TH"/>
    <property type="match status" value="1"/>
</dbReference>
<dbReference type="EMBL" id="JAERWL010000005">
    <property type="protein sequence ID" value="MBM9475532.1"/>
    <property type="molecule type" value="Genomic_DNA"/>
</dbReference>
<evidence type="ECO:0000256" key="4">
    <source>
        <dbReference type="ARBA" id="ARBA00022723"/>
    </source>
</evidence>
<dbReference type="Pfam" id="PF01149">
    <property type="entry name" value="Fapy_DNA_glyco"/>
    <property type="match status" value="1"/>
</dbReference>
<proteinExistence type="inferred from homology"/>
<dbReference type="InterPro" id="IPR015886">
    <property type="entry name" value="H2TH_FPG"/>
</dbReference>
<keyword evidence="5" id="KW-0227">DNA damage</keyword>
<evidence type="ECO:0000256" key="6">
    <source>
        <dbReference type="ARBA" id="ARBA00022771"/>
    </source>
</evidence>
<evidence type="ECO:0000313" key="19">
    <source>
        <dbReference type="Proteomes" id="UP000663801"/>
    </source>
</evidence>
<dbReference type="GO" id="GO:0006979">
    <property type="term" value="P:response to oxidative stress"/>
    <property type="evidence" value="ECO:0007669"/>
    <property type="project" value="UniProtKB-ARBA"/>
</dbReference>
<dbReference type="GO" id="GO:0140078">
    <property type="term" value="F:class I DNA-(apurinic or apyrimidinic site) endonuclease activity"/>
    <property type="evidence" value="ECO:0007669"/>
    <property type="project" value="UniProtKB-EC"/>
</dbReference>
<keyword evidence="12" id="KW-0511">Multifunctional enzyme</keyword>
<dbReference type="EC" id="4.2.99.18" evidence="3"/>
<comment type="catalytic activity">
    <reaction evidence="14">
        <text>2'-deoxyribonucleotide-(2'-deoxyribose 5'-phosphate)-2'-deoxyribonucleotide-DNA = a 3'-end 2'-deoxyribonucleotide-(2,3-dehydro-2,3-deoxyribose 5'-phosphate)-DNA + a 5'-end 5'-phospho-2'-deoxyribonucleoside-DNA + H(+)</text>
        <dbReference type="Rhea" id="RHEA:66592"/>
        <dbReference type="Rhea" id="RHEA-COMP:13180"/>
        <dbReference type="Rhea" id="RHEA-COMP:16897"/>
        <dbReference type="Rhea" id="RHEA-COMP:17067"/>
        <dbReference type="ChEBI" id="CHEBI:15378"/>
        <dbReference type="ChEBI" id="CHEBI:136412"/>
        <dbReference type="ChEBI" id="CHEBI:157695"/>
        <dbReference type="ChEBI" id="CHEBI:167181"/>
        <dbReference type="EC" id="4.2.99.18"/>
    </reaction>
</comment>
<dbReference type="InterPro" id="IPR000214">
    <property type="entry name" value="Znf_DNA_glyclase/AP_lyase"/>
</dbReference>
<dbReference type="GO" id="GO:0003690">
    <property type="term" value="F:double-stranded DNA binding"/>
    <property type="evidence" value="ECO:0007669"/>
    <property type="project" value="UniProtKB-ARBA"/>
</dbReference>
<keyword evidence="10" id="KW-0234">DNA repair</keyword>
<evidence type="ECO:0000256" key="8">
    <source>
        <dbReference type="ARBA" id="ARBA00022833"/>
    </source>
</evidence>
<dbReference type="InterPro" id="IPR012319">
    <property type="entry name" value="FPG_cat"/>
</dbReference>
<keyword evidence="8" id="KW-0862">Zinc</keyword>
<comment type="caution">
    <text evidence="18">The sequence shown here is derived from an EMBL/GenBank/DDBJ whole genome shotgun (WGS) entry which is preliminary data.</text>
</comment>
<protein>
    <recommendedName>
        <fullName evidence="3">DNA-(apurinic or apyrimidinic site) lyase</fullName>
        <ecNumber evidence="3">4.2.99.18</ecNumber>
    </recommendedName>
</protein>
<dbReference type="PROSITE" id="PS51066">
    <property type="entry name" value="ZF_FPG_2"/>
    <property type="match status" value="1"/>
</dbReference>
<evidence type="ECO:0000256" key="12">
    <source>
        <dbReference type="ARBA" id="ARBA00023268"/>
    </source>
</evidence>
<dbReference type="SUPFAM" id="SSF57716">
    <property type="entry name" value="Glucocorticoid receptor-like (DNA-binding domain)"/>
    <property type="match status" value="1"/>
</dbReference>
<keyword evidence="9" id="KW-0238">DNA-binding</keyword>
<dbReference type="PANTHER" id="PTHR42697">
    <property type="entry name" value="ENDONUCLEASE 8"/>
    <property type="match status" value="1"/>
</dbReference>
<dbReference type="InterPro" id="IPR010663">
    <property type="entry name" value="Znf_FPG/IleRS"/>
</dbReference>
<dbReference type="Pfam" id="PF06827">
    <property type="entry name" value="zf-FPG_IleRS"/>
    <property type="match status" value="1"/>
</dbReference>